<feature type="non-terminal residue" evidence="2">
    <location>
        <position position="1"/>
    </location>
</feature>
<feature type="non-terminal residue" evidence="2">
    <location>
        <position position="70"/>
    </location>
</feature>
<feature type="domain" description="Winged helix-turn helix" evidence="1">
    <location>
        <begin position="14"/>
        <end position="61"/>
    </location>
</feature>
<evidence type="ECO:0000259" key="1">
    <source>
        <dbReference type="Pfam" id="PF13592"/>
    </source>
</evidence>
<evidence type="ECO:0000313" key="3">
    <source>
        <dbReference type="Proteomes" id="UP000027265"/>
    </source>
</evidence>
<dbReference type="Proteomes" id="UP000027265">
    <property type="component" value="Unassembled WGS sequence"/>
</dbReference>
<protein>
    <recommendedName>
        <fullName evidence="1">Winged helix-turn helix domain-containing protein</fullName>
    </recommendedName>
</protein>
<dbReference type="InParanoid" id="A0A067Q6S8"/>
<organism evidence="2 3">
    <name type="scientific">Jaapia argillacea MUCL 33604</name>
    <dbReference type="NCBI Taxonomy" id="933084"/>
    <lineage>
        <taxon>Eukaryota</taxon>
        <taxon>Fungi</taxon>
        <taxon>Dikarya</taxon>
        <taxon>Basidiomycota</taxon>
        <taxon>Agaricomycotina</taxon>
        <taxon>Agaricomycetes</taxon>
        <taxon>Agaricomycetidae</taxon>
        <taxon>Jaapiales</taxon>
        <taxon>Jaapiaceae</taxon>
        <taxon>Jaapia</taxon>
    </lineage>
</organism>
<reference evidence="3" key="1">
    <citation type="journal article" date="2014" name="Proc. Natl. Acad. Sci. U.S.A.">
        <title>Extensive sampling of basidiomycete genomes demonstrates inadequacy of the white-rot/brown-rot paradigm for wood decay fungi.</title>
        <authorList>
            <person name="Riley R."/>
            <person name="Salamov A.A."/>
            <person name="Brown D.W."/>
            <person name="Nagy L.G."/>
            <person name="Floudas D."/>
            <person name="Held B.W."/>
            <person name="Levasseur A."/>
            <person name="Lombard V."/>
            <person name="Morin E."/>
            <person name="Otillar R."/>
            <person name="Lindquist E.A."/>
            <person name="Sun H."/>
            <person name="LaButti K.M."/>
            <person name="Schmutz J."/>
            <person name="Jabbour D."/>
            <person name="Luo H."/>
            <person name="Baker S.E."/>
            <person name="Pisabarro A.G."/>
            <person name="Walton J.D."/>
            <person name="Blanchette R.A."/>
            <person name="Henrissat B."/>
            <person name="Martin F."/>
            <person name="Cullen D."/>
            <person name="Hibbett D.S."/>
            <person name="Grigoriev I.V."/>
        </authorList>
    </citation>
    <scope>NUCLEOTIDE SEQUENCE [LARGE SCALE GENOMIC DNA]</scope>
    <source>
        <strain evidence="3">MUCL 33604</strain>
    </source>
</reference>
<evidence type="ECO:0000313" key="2">
    <source>
        <dbReference type="EMBL" id="KDQ61860.1"/>
    </source>
</evidence>
<name>A0A067Q6S8_9AGAM</name>
<dbReference type="OrthoDB" id="3203937at2759"/>
<dbReference type="HOGENOM" id="CLU_180972_0_0_1"/>
<dbReference type="EMBL" id="KL197712">
    <property type="protein sequence ID" value="KDQ61860.1"/>
    <property type="molecule type" value="Genomic_DNA"/>
</dbReference>
<accession>A0A067Q6S8</accession>
<keyword evidence="3" id="KW-1185">Reference proteome</keyword>
<proteinExistence type="predicted"/>
<sequence>LEGLLERQPDMYLGELQIRLEEVCGVDVSIATIHRTLRRRGLTYKKVTRPAIERDADDRAQYQMLIANHF</sequence>
<dbReference type="AlphaFoldDB" id="A0A067Q6S8"/>
<dbReference type="InterPro" id="IPR025959">
    <property type="entry name" value="Winged_HTH_dom"/>
</dbReference>
<dbReference type="Pfam" id="PF13592">
    <property type="entry name" value="HTH_33"/>
    <property type="match status" value="1"/>
</dbReference>
<gene>
    <name evidence="2" type="ORF">JAAARDRAFT_83949</name>
</gene>